<keyword evidence="1" id="KW-0503">Monooxygenase</keyword>
<name>A0ABP4VGY6_9ACTN</name>
<dbReference type="SUPFAM" id="SSF51905">
    <property type="entry name" value="FAD/NAD(P)-binding domain"/>
    <property type="match status" value="1"/>
</dbReference>
<protein>
    <submittedName>
        <fullName evidence="1">FAD-dependent monooxygenase</fullName>
    </submittedName>
</protein>
<gene>
    <name evidence="1" type="ORF">GCM10009745_83260</name>
</gene>
<keyword evidence="2" id="KW-1185">Reference proteome</keyword>
<dbReference type="InterPro" id="IPR036188">
    <property type="entry name" value="FAD/NAD-bd_sf"/>
</dbReference>
<comment type="caution">
    <text evidence="1">The sequence shown here is derived from an EMBL/GenBank/DDBJ whole genome shotgun (WGS) entry which is preliminary data.</text>
</comment>
<reference evidence="2" key="1">
    <citation type="journal article" date="2019" name="Int. J. Syst. Evol. Microbiol.">
        <title>The Global Catalogue of Microorganisms (GCM) 10K type strain sequencing project: providing services to taxonomists for standard genome sequencing and annotation.</title>
        <authorList>
            <consortium name="The Broad Institute Genomics Platform"/>
            <consortium name="The Broad Institute Genome Sequencing Center for Infectious Disease"/>
            <person name="Wu L."/>
            <person name="Ma J."/>
        </authorList>
    </citation>
    <scope>NUCLEOTIDE SEQUENCE [LARGE SCALE GENOMIC DNA]</scope>
    <source>
        <strain evidence="2">JCM 14307</strain>
    </source>
</reference>
<dbReference type="Gene3D" id="3.50.50.60">
    <property type="entry name" value="FAD/NAD(P)-binding domain"/>
    <property type="match status" value="1"/>
</dbReference>
<dbReference type="RefSeq" id="WP_344165813.1">
    <property type="nucleotide sequence ID" value="NZ_BAAANF010000040.1"/>
</dbReference>
<accession>A0ABP4VGY6</accession>
<dbReference type="Proteomes" id="UP001500280">
    <property type="component" value="Unassembled WGS sequence"/>
</dbReference>
<proteinExistence type="predicted"/>
<dbReference type="PANTHER" id="PTHR43422">
    <property type="entry name" value="THIAMINE THIAZOLE SYNTHASE"/>
    <property type="match status" value="1"/>
</dbReference>
<evidence type="ECO:0000313" key="2">
    <source>
        <dbReference type="Proteomes" id="UP001500280"/>
    </source>
</evidence>
<keyword evidence="1" id="KW-0560">Oxidoreductase</keyword>
<dbReference type="EMBL" id="BAAANF010000040">
    <property type="protein sequence ID" value="GAA1721640.1"/>
    <property type="molecule type" value="Genomic_DNA"/>
</dbReference>
<dbReference type="GO" id="GO:0004497">
    <property type="term" value="F:monooxygenase activity"/>
    <property type="evidence" value="ECO:0007669"/>
    <property type="project" value="UniProtKB-KW"/>
</dbReference>
<organism evidence="1 2">
    <name type="scientific">Kribbella yunnanensis</name>
    <dbReference type="NCBI Taxonomy" id="190194"/>
    <lineage>
        <taxon>Bacteria</taxon>
        <taxon>Bacillati</taxon>
        <taxon>Actinomycetota</taxon>
        <taxon>Actinomycetes</taxon>
        <taxon>Propionibacteriales</taxon>
        <taxon>Kribbellaceae</taxon>
        <taxon>Kribbella</taxon>
    </lineage>
</organism>
<dbReference type="PANTHER" id="PTHR43422:SF3">
    <property type="entry name" value="THIAMINE THIAZOLE SYNTHASE"/>
    <property type="match status" value="1"/>
</dbReference>
<evidence type="ECO:0000313" key="1">
    <source>
        <dbReference type="EMBL" id="GAA1721640.1"/>
    </source>
</evidence>
<sequence length="464" mass="49801">MIDPSVETFNRLIRTELPARTPRLFDTACVLGGSIAGLLAARVLADHARSVVIIERDELEPSGQSRAGVPQDRHGHALLPGGLKQLERWLPGVVDEAQALGGYLAPIEQQTVYYDGRPRAQGGDAKLLLGSRPFLEARIRDRVLALPNVSVLSGLATGLIYTEDGRVSGVQVDHESLSADFVVDAMGRASRLSTWVEEAGYQRPVLVRMPTGIHYVTAHFERTESADSIEQACVLGLFAPRTMPADLTVASACVIEDDQWQVMMMTYEDNPAARSVEAFRSACRDLPPIFQKATTGELTRGLETYHQADSRHRDFTGLTHFPAGLVAVGDAVASFNPIYGQGISSAALHASCLSEYLTTDPDLTTPATDFFAHQKVITDAAWTLSAGADAARADAITGTKAPAEVEQQRWALNQIIQATLTDPTVTEVFAAVTAMDAHPATLADPAVLDRALAANEAATAPRLG</sequence>